<dbReference type="Pfam" id="PF00530">
    <property type="entry name" value="SRCR"/>
    <property type="match status" value="2"/>
</dbReference>
<organism evidence="8 9">
    <name type="scientific">Nothobranchius furzeri</name>
    <name type="common">Turquoise killifish</name>
    <dbReference type="NCBI Taxonomy" id="105023"/>
    <lineage>
        <taxon>Eukaryota</taxon>
        <taxon>Metazoa</taxon>
        <taxon>Chordata</taxon>
        <taxon>Craniata</taxon>
        <taxon>Vertebrata</taxon>
        <taxon>Euteleostomi</taxon>
        <taxon>Actinopterygii</taxon>
        <taxon>Neopterygii</taxon>
        <taxon>Teleostei</taxon>
        <taxon>Neoteleostei</taxon>
        <taxon>Acanthomorphata</taxon>
        <taxon>Ovalentaria</taxon>
        <taxon>Atherinomorphae</taxon>
        <taxon>Cyprinodontiformes</taxon>
        <taxon>Nothobranchiidae</taxon>
        <taxon>Nothobranchius</taxon>
    </lineage>
</organism>
<feature type="disulfide bond" evidence="5">
    <location>
        <begin position="144"/>
        <end position="205"/>
    </location>
</feature>
<dbReference type="InterPro" id="IPR001190">
    <property type="entry name" value="SRCR"/>
</dbReference>
<keyword evidence="1" id="KW-0732">Signal</keyword>
<dbReference type="PANTHER" id="PTHR47653">
    <property type="entry name" value="PROTEIN BARK BEETLE"/>
    <property type="match status" value="1"/>
</dbReference>
<evidence type="ECO:0000313" key="8">
    <source>
        <dbReference type="Ensembl" id="ENSNFUP00015034984.1"/>
    </source>
</evidence>
<dbReference type="Proteomes" id="UP000694548">
    <property type="component" value="Unassembled WGS sequence"/>
</dbReference>
<reference evidence="8" key="2">
    <citation type="submission" date="2025-09" db="UniProtKB">
        <authorList>
            <consortium name="Ensembl"/>
        </authorList>
    </citation>
    <scope>IDENTIFICATION</scope>
</reference>
<accession>A0A8C6MK72</accession>
<keyword evidence="6" id="KW-0472">Membrane</keyword>
<evidence type="ECO:0000256" key="2">
    <source>
        <dbReference type="ARBA" id="ARBA00022737"/>
    </source>
</evidence>
<evidence type="ECO:0000256" key="5">
    <source>
        <dbReference type="PROSITE-ProRule" id="PRU00196"/>
    </source>
</evidence>
<feature type="disulfide bond" evidence="5">
    <location>
        <begin position="176"/>
        <end position="186"/>
    </location>
</feature>
<dbReference type="PRINTS" id="PR00258">
    <property type="entry name" value="SPERACTRCPTR"/>
</dbReference>
<dbReference type="Gene3D" id="3.10.250.10">
    <property type="entry name" value="SRCR-like domain"/>
    <property type="match status" value="2"/>
</dbReference>
<sequence length="436" mass="47403">MKRRSSRTSAVTPTFTTSLLWTLRVSGNRSSDLVPLPSELVDVLAEHICEDLTCGGVYHVTKSSSPSGTSGFHGCQYQNQHLQNCSETVGTNCSVLSEVVCAQQPVRLSGGWDRCSRRVEVWRDGTWGTVCDDLWDLRDAEVVCAQLSCGYTLSVTGQNGQFPPGSGPVYLDELNCTGSEDNLWACPSTPDQSDCGHKEDAGVVCSEMRAIRLTGGLDRCSGTVEVHRNGSWGTFCDNCWNVKMASMVCSMLECGVEPLNFTAFNPPLAADRGAASYYYHCTSYNLSLWECEEMINHAFLCDLSKPSGLICNGSLGLARATTASPTLVTNWTTAVTILSTAAGAASPKPSPELLSTIALALLLLVVLVINTVLCCLYRKRHGRGCHTRASTSCRRQRHGISDGSTSTVNRLFCPVCLQSASLYFLWKFLFFRNGFN</sequence>
<dbReference type="GO" id="GO:0045217">
    <property type="term" value="P:cell-cell junction maintenance"/>
    <property type="evidence" value="ECO:0007669"/>
    <property type="project" value="TreeGrafter"/>
</dbReference>
<dbReference type="Ensembl" id="ENSNFUT00015036540.1">
    <property type="protein sequence ID" value="ENSNFUP00015034984.1"/>
    <property type="gene ID" value="ENSNFUG00015017026.1"/>
</dbReference>
<evidence type="ECO:0000256" key="1">
    <source>
        <dbReference type="ARBA" id="ARBA00022729"/>
    </source>
</evidence>
<feature type="domain" description="SRCR" evidence="7">
    <location>
        <begin position="211"/>
        <end position="312"/>
    </location>
</feature>
<keyword evidence="4" id="KW-0325">Glycoprotein</keyword>
<feature type="domain" description="SRCR" evidence="7">
    <location>
        <begin position="106"/>
        <end position="206"/>
    </location>
</feature>
<evidence type="ECO:0000313" key="9">
    <source>
        <dbReference type="Proteomes" id="UP000694548"/>
    </source>
</evidence>
<protein>
    <recommendedName>
        <fullName evidence="7">SRCR domain-containing protein</fullName>
    </recommendedName>
</protein>
<keyword evidence="9" id="KW-1185">Reference proteome</keyword>
<keyword evidence="6" id="KW-0812">Transmembrane</keyword>
<comment type="caution">
    <text evidence="5">Lacks conserved residue(s) required for the propagation of feature annotation.</text>
</comment>
<dbReference type="GeneTree" id="ENSGT00940000163299"/>
<feature type="disulfide bond" evidence="5">
    <location>
        <begin position="281"/>
        <end position="291"/>
    </location>
</feature>
<dbReference type="PROSITE" id="PS50287">
    <property type="entry name" value="SRCR_2"/>
    <property type="match status" value="2"/>
</dbReference>
<dbReference type="InterPro" id="IPR053243">
    <property type="entry name" value="SJ_maturation_regulator"/>
</dbReference>
<keyword evidence="3 5" id="KW-1015">Disulfide bond</keyword>
<evidence type="ECO:0000259" key="7">
    <source>
        <dbReference type="PROSITE" id="PS50287"/>
    </source>
</evidence>
<dbReference type="InterPro" id="IPR036772">
    <property type="entry name" value="SRCR-like_dom_sf"/>
</dbReference>
<evidence type="ECO:0000256" key="3">
    <source>
        <dbReference type="ARBA" id="ARBA00023157"/>
    </source>
</evidence>
<feature type="disulfide bond" evidence="5">
    <location>
        <begin position="131"/>
        <end position="195"/>
    </location>
</feature>
<dbReference type="SMART" id="SM00202">
    <property type="entry name" value="SR"/>
    <property type="match status" value="2"/>
</dbReference>
<evidence type="ECO:0000256" key="6">
    <source>
        <dbReference type="SAM" id="Phobius"/>
    </source>
</evidence>
<dbReference type="SUPFAM" id="SSF56487">
    <property type="entry name" value="SRCR-like"/>
    <property type="match status" value="2"/>
</dbReference>
<feature type="transmembrane region" description="Helical" evidence="6">
    <location>
        <begin position="353"/>
        <end position="377"/>
    </location>
</feature>
<dbReference type="AlphaFoldDB" id="A0A8C6MK72"/>
<keyword evidence="6" id="KW-1133">Transmembrane helix</keyword>
<dbReference type="GO" id="GO:0016020">
    <property type="term" value="C:membrane"/>
    <property type="evidence" value="ECO:0007669"/>
    <property type="project" value="InterPro"/>
</dbReference>
<name>A0A8C6MK72_NOTFU</name>
<reference evidence="8" key="1">
    <citation type="submission" date="2025-08" db="UniProtKB">
        <authorList>
            <consortium name="Ensembl"/>
        </authorList>
    </citation>
    <scope>IDENTIFICATION</scope>
</reference>
<proteinExistence type="predicted"/>
<dbReference type="PANTHER" id="PTHR47653:SF1">
    <property type="entry name" value="DELETED IN MALIGNANT BRAIN TUMORS 1 PROTEIN"/>
    <property type="match status" value="1"/>
</dbReference>
<evidence type="ECO:0000256" key="4">
    <source>
        <dbReference type="ARBA" id="ARBA00023180"/>
    </source>
</evidence>
<keyword evidence="2" id="KW-0677">Repeat</keyword>
<dbReference type="FunFam" id="3.10.250.10:FF:000002">
    <property type="entry name" value="Scavenger receptor cysteine-rich type 1 protein M130"/>
    <property type="match status" value="1"/>
</dbReference>